<dbReference type="GO" id="GO:0016746">
    <property type="term" value="F:acyltransferase activity"/>
    <property type="evidence" value="ECO:0007669"/>
    <property type="project" value="InterPro"/>
</dbReference>
<dbReference type="InterPro" id="IPR002123">
    <property type="entry name" value="Plipid/glycerol_acylTrfase"/>
</dbReference>
<dbReference type="SMART" id="SM00563">
    <property type="entry name" value="PlsC"/>
    <property type="match status" value="1"/>
</dbReference>
<dbReference type="PANTHER" id="PTHR22753">
    <property type="entry name" value="TRANSMEMBRANE PROTEIN 68"/>
    <property type="match status" value="1"/>
</dbReference>
<keyword evidence="1" id="KW-1133">Transmembrane helix</keyword>
<keyword evidence="1" id="KW-0472">Membrane</keyword>
<feature type="transmembrane region" description="Helical" evidence="1">
    <location>
        <begin position="32"/>
        <end position="52"/>
    </location>
</feature>
<gene>
    <name evidence="3" type="ORF">HOLleu_24023</name>
</gene>
<reference evidence="3" key="1">
    <citation type="submission" date="2021-10" db="EMBL/GenBank/DDBJ databases">
        <title>Tropical sea cucumber genome reveals ecological adaptation and Cuvierian tubules defense mechanism.</title>
        <authorList>
            <person name="Chen T."/>
        </authorList>
    </citation>
    <scope>NUCLEOTIDE SEQUENCE</scope>
    <source>
        <strain evidence="3">Nanhai2018</strain>
        <tissue evidence="3">Muscle</tissue>
    </source>
</reference>
<organism evidence="3 4">
    <name type="scientific">Holothuria leucospilota</name>
    <name type="common">Black long sea cucumber</name>
    <name type="synonym">Mertensiothuria leucospilota</name>
    <dbReference type="NCBI Taxonomy" id="206669"/>
    <lineage>
        <taxon>Eukaryota</taxon>
        <taxon>Metazoa</taxon>
        <taxon>Echinodermata</taxon>
        <taxon>Eleutherozoa</taxon>
        <taxon>Echinozoa</taxon>
        <taxon>Holothuroidea</taxon>
        <taxon>Aspidochirotacea</taxon>
        <taxon>Aspidochirotida</taxon>
        <taxon>Holothuriidae</taxon>
        <taxon>Holothuria</taxon>
    </lineage>
</organism>
<dbReference type="Proteomes" id="UP001152320">
    <property type="component" value="Chromosome 11"/>
</dbReference>
<keyword evidence="4" id="KW-1185">Reference proteome</keyword>
<dbReference type="GO" id="GO:0016020">
    <property type="term" value="C:membrane"/>
    <property type="evidence" value="ECO:0007669"/>
    <property type="project" value="TreeGrafter"/>
</dbReference>
<dbReference type="AlphaFoldDB" id="A0A9Q1BUW0"/>
<dbReference type="Pfam" id="PF01553">
    <property type="entry name" value="Acyltransferase"/>
    <property type="match status" value="1"/>
</dbReference>
<evidence type="ECO:0000313" key="4">
    <source>
        <dbReference type="Proteomes" id="UP001152320"/>
    </source>
</evidence>
<dbReference type="OrthoDB" id="44277at2759"/>
<dbReference type="SUPFAM" id="SSF69593">
    <property type="entry name" value="Glycerol-3-phosphate (1)-acyltransferase"/>
    <property type="match status" value="1"/>
</dbReference>
<evidence type="ECO:0000259" key="2">
    <source>
        <dbReference type="SMART" id="SM00563"/>
    </source>
</evidence>
<evidence type="ECO:0000256" key="1">
    <source>
        <dbReference type="SAM" id="Phobius"/>
    </source>
</evidence>
<keyword evidence="1 3" id="KW-0812">Transmembrane</keyword>
<feature type="domain" description="Phospholipid/glycerol acyltransferase" evidence="2">
    <location>
        <begin position="150"/>
        <end position="265"/>
    </location>
</feature>
<accession>A0A9Q1BUW0</accession>
<sequence length="351" mass="40441">MNFTVYLAYVHWIIDSLENNFQPYFNDVWEIVAPYLTAIYDQIVIFLLYLGLDLPSFIAQFDLDVLAWCFWLFIPVAIVFLLPLLILFLLYGTILFLYFYKARHSLKDAYTRSLWDGARLTVATFWEGQGKIWHGYEIHGLENFPEEGPAVFCYYHGAIPVDLYYMMASIFIKKGRAMVIIGDKFIFSIPGFKLFLQVFDVTSGTLEECTKFLKEGQVIAVAPGGVREAFFSDSCYRLIWGKRVGFAKCALEAKAPIIPVYTQNCREGFRSLGIGKKYLMWLYEKTRLPVVPIYGGFPVKWRTFIGKPIPYQDGLSAEEFAMQAKEGIENLIKEHQRLPGNVLQALLDRFS</sequence>
<dbReference type="EMBL" id="JAIZAY010000011">
    <property type="protein sequence ID" value="KAJ8033693.1"/>
    <property type="molecule type" value="Genomic_DNA"/>
</dbReference>
<dbReference type="CDD" id="cd07987">
    <property type="entry name" value="LPLAT_MGAT-like"/>
    <property type="match status" value="1"/>
</dbReference>
<feature type="transmembrane region" description="Helical" evidence="1">
    <location>
        <begin position="72"/>
        <end position="100"/>
    </location>
</feature>
<proteinExistence type="predicted"/>
<protein>
    <submittedName>
        <fullName evidence="3">Transmembrane protein 68</fullName>
    </submittedName>
</protein>
<name>A0A9Q1BUW0_HOLLE</name>
<comment type="caution">
    <text evidence="3">The sequence shown here is derived from an EMBL/GenBank/DDBJ whole genome shotgun (WGS) entry which is preliminary data.</text>
</comment>
<evidence type="ECO:0000313" key="3">
    <source>
        <dbReference type="EMBL" id="KAJ8033693.1"/>
    </source>
</evidence>
<dbReference type="PANTHER" id="PTHR22753:SF14">
    <property type="entry name" value="MONOACYLGLYCEROL_DIACYLGLYCEROL O-ACYLTRANSFERASE"/>
    <property type="match status" value="1"/>
</dbReference>